<evidence type="ECO:0000259" key="3">
    <source>
        <dbReference type="Pfam" id="PF13672"/>
    </source>
</evidence>
<reference evidence="4" key="1">
    <citation type="submission" date="2021-03" db="EMBL/GenBank/DDBJ databases">
        <title>Whole genome shotgun sequence of Actinoplanes auranticolor NBRC 12245.</title>
        <authorList>
            <person name="Komaki H."/>
            <person name="Tamura T."/>
        </authorList>
    </citation>
    <scope>NUCLEOTIDE SEQUENCE</scope>
    <source>
        <strain evidence="4">NBRC 12245</strain>
    </source>
</reference>
<evidence type="ECO:0000256" key="1">
    <source>
        <dbReference type="SAM" id="MobiDB-lite"/>
    </source>
</evidence>
<comment type="caution">
    <text evidence="4">The sequence shown here is derived from an EMBL/GenBank/DDBJ whole genome shotgun (WGS) entry which is preliminary data.</text>
</comment>
<dbReference type="Pfam" id="PF13672">
    <property type="entry name" value="PP2C_2"/>
    <property type="match status" value="1"/>
</dbReference>
<gene>
    <name evidence="4" type="ORF">Aau02nite_20610</name>
</gene>
<evidence type="ECO:0000256" key="2">
    <source>
        <dbReference type="SAM" id="Phobius"/>
    </source>
</evidence>
<keyword evidence="2" id="KW-0472">Membrane</keyword>
<dbReference type="SUPFAM" id="SSF81606">
    <property type="entry name" value="PP2C-like"/>
    <property type="match status" value="1"/>
</dbReference>
<organism evidence="4 5">
    <name type="scientific">Actinoplanes auranticolor</name>
    <dbReference type="NCBI Taxonomy" id="47988"/>
    <lineage>
        <taxon>Bacteria</taxon>
        <taxon>Bacillati</taxon>
        <taxon>Actinomycetota</taxon>
        <taxon>Actinomycetes</taxon>
        <taxon>Micromonosporales</taxon>
        <taxon>Micromonosporaceae</taxon>
        <taxon>Actinoplanes</taxon>
    </lineage>
</organism>
<keyword evidence="5" id="KW-1185">Reference proteome</keyword>
<protein>
    <recommendedName>
        <fullName evidence="3">PPM-type phosphatase domain-containing protein</fullName>
    </recommendedName>
</protein>
<keyword evidence="2" id="KW-0812">Transmembrane</keyword>
<keyword evidence="2" id="KW-1133">Transmembrane helix</keyword>
<evidence type="ECO:0000313" key="5">
    <source>
        <dbReference type="Proteomes" id="UP000681340"/>
    </source>
</evidence>
<accession>A0A919VK84</accession>
<feature type="region of interest" description="Disordered" evidence="1">
    <location>
        <begin position="56"/>
        <end position="82"/>
    </location>
</feature>
<dbReference type="InterPro" id="IPR036457">
    <property type="entry name" value="PPM-type-like_dom_sf"/>
</dbReference>
<feature type="domain" description="PPM-type phosphatase" evidence="3">
    <location>
        <begin position="144"/>
        <end position="326"/>
    </location>
</feature>
<dbReference type="InterPro" id="IPR001932">
    <property type="entry name" value="PPM-type_phosphatase-like_dom"/>
</dbReference>
<dbReference type="AlphaFoldDB" id="A0A919VK84"/>
<name>A0A919VK84_9ACTN</name>
<dbReference type="Gene3D" id="3.60.40.10">
    <property type="entry name" value="PPM-type phosphatase domain"/>
    <property type="match status" value="1"/>
</dbReference>
<sequence>MRGTEVLAEPARAGYDLVPLVAALLFLVSVFALVLWLRRRRERVVTRSVQTGTGVVLRAGGTSRSSKQASAGRRSPPSQQRFRLSSAKLGNPVRGLAFGPSRRRPTEPALTSAVLIHGPWFHTVYHGYGGSGAARVVIRAATVRGVAHAFDGTPGQDACGITWNQQRQSLIAAVADGLGSKPDSGDVAHQAVAGVLREGQRLAAGKDFAAVLEPAAGQVRRFVEKNQVSGATTLVLSEIRPTAEGAEVTVSGVGDSEAWFLHDGAWTVLHHERRSDGENVTRHLPSQAQGRARRIRVPHGSVVVLASDGFAGALGMDGSPLGRELAARWRQPPPPVEFLAQVNFEDEFFTDDRTAVAVWIR</sequence>
<feature type="transmembrane region" description="Helical" evidence="2">
    <location>
        <begin position="17"/>
        <end position="37"/>
    </location>
</feature>
<proteinExistence type="predicted"/>
<dbReference type="EMBL" id="BOQL01000018">
    <property type="protein sequence ID" value="GIM65909.1"/>
    <property type="molecule type" value="Genomic_DNA"/>
</dbReference>
<dbReference type="Proteomes" id="UP000681340">
    <property type="component" value="Unassembled WGS sequence"/>
</dbReference>
<evidence type="ECO:0000313" key="4">
    <source>
        <dbReference type="EMBL" id="GIM65909.1"/>
    </source>
</evidence>